<dbReference type="GO" id="GO:0042973">
    <property type="term" value="F:glucan endo-1,3-beta-D-glucosidase activity"/>
    <property type="evidence" value="ECO:0007669"/>
    <property type="project" value="UniProtKB-EC"/>
</dbReference>
<dbReference type="InterPro" id="IPR005200">
    <property type="entry name" value="Endo-beta-glucanase"/>
</dbReference>
<evidence type="ECO:0000256" key="7">
    <source>
        <dbReference type="ARBA" id="ARBA00023316"/>
    </source>
</evidence>
<dbReference type="GO" id="GO:0000272">
    <property type="term" value="P:polysaccharide catabolic process"/>
    <property type="evidence" value="ECO:0007669"/>
    <property type="project" value="UniProtKB-KW"/>
</dbReference>
<keyword evidence="8" id="KW-0624">Polysaccharide degradation</keyword>
<evidence type="ECO:0000256" key="4">
    <source>
        <dbReference type="ARBA" id="ARBA00022801"/>
    </source>
</evidence>
<dbReference type="EMBL" id="HBIU01020227">
    <property type="protein sequence ID" value="CAE0630706.1"/>
    <property type="molecule type" value="Transcribed_RNA"/>
</dbReference>
<evidence type="ECO:0000256" key="1">
    <source>
        <dbReference type="ARBA" id="ARBA00000382"/>
    </source>
</evidence>
<evidence type="ECO:0000256" key="6">
    <source>
        <dbReference type="ARBA" id="ARBA00023295"/>
    </source>
</evidence>
<name>A0A7S3XS68_HETAK</name>
<evidence type="ECO:0000256" key="8">
    <source>
        <dbReference type="ARBA" id="ARBA00023326"/>
    </source>
</evidence>
<protein>
    <recommendedName>
        <fullName evidence="3">glucan endo-1,3-beta-D-glucosidase</fullName>
        <ecNumber evidence="3">3.2.1.39</ecNumber>
    </recommendedName>
</protein>
<sequence length="412" mass="46095">MGSVRHLSDILRADGAGVAAEAVYDSMKGPVDLLAGATWVLEEELPTITWYAPRKIQDEDKKQQMLAQLQTDVLASPPGAGDPYGAGKQFARMARLALIAEEHGDADSRDQAVATIVEYMDQWLEGANADPLVYETNWGGIVSSMGLQSWAADFGNGWYNDHHFHYGYFLYTLAVLIKFDPAYYSKHQGAIDLLLGDIANRDPESPLFPVARHKDFYDHHSWALGLFTTWDGKSQESSSEAVNAYYGVYLFGLATGDQKFADWGQILLSMELSAGKLYWHMTDASDIYGEPFSSNKMVGQVAENSARYRTWFGIDPQYIHCVNMLPFTPITELLMTKSFVTEEYPVLASQLSNFTDGGRHPEKLGPWMSFVYMDLAVTDPVLAYNIIANHTSVEFDVGNSLSNTYYWIFTRP</sequence>
<evidence type="ECO:0000256" key="3">
    <source>
        <dbReference type="ARBA" id="ARBA00012780"/>
    </source>
</evidence>
<dbReference type="PANTHER" id="PTHR31983">
    <property type="entry name" value="ENDO-1,3(4)-BETA-GLUCANASE 1"/>
    <property type="match status" value="1"/>
</dbReference>
<keyword evidence="6" id="KW-0326">Glycosidase</keyword>
<dbReference type="EC" id="3.2.1.39" evidence="3"/>
<reference evidence="10" key="1">
    <citation type="submission" date="2021-01" db="EMBL/GenBank/DDBJ databases">
        <authorList>
            <person name="Corre E."/>
            <person name="Pelletier E."/>
            <person name="Niang G."/>
            <person name="Scheremetjew M."/>
            <person name="Finn R."/>
            <person name="Kale V."/>
            <person name="Holt S."/>
            <person name="Cochrane G."/>
            <person name="Meng A."/>
            <person name="Brown T."/>
            <person name="Cohen L."/>
        </authorList>
    </citation>
    <scope>NUCLEOTIDE SEQUENCE</scope>
    <source>
        <strain evidence="10">CCMP3107</strain>
    </source>
</reference>
<keyword evidence="4" id="KW-0378">Hydrolase</keyword>
<dbReference type="Pfam" id="PF17652">
    <property type="entry name" value="Glyco_hydro81C"/>
    <property type="match status" value="1"/>
</dbReference>
<dbReference type="AlphaFoldDB" id="A0A7S3XS68"/>
<evidence type="ECO:0000259" key="9">
    <source>
        <dbReference type="Pfam" id="PF17652"/>
    </source>
</evidence>
<dbReference type="PROSITE" id="PS52008">
    <property type="entry name" value="GH81"/>
    <property type="match status" value="1"/>
</dbReference>
<keyword evidence="7" id="KW-0961">Cell wall biogenesis/degradation</keyword>
<keyword evidence="5" id="KW-0119">Carbohydrate metabolism</keyword>
<accession>A0A7S3XS68</accession>
<comment type="catalytic activity">
    <reaction evidence="1">
        <text>Hydrolysis of (1-&gt;3)-beta-D-glucosidic linkages in (1-&gt;3)-beta-D-glucans.</text>
        <dbReference type="EC" id="3.2.1.39"/>
    </reaction>
</comment>
<dbReference type="Gene3D" id="1.20.5.420">
    <property type="entry name" value="Immunoglobulin FC, subunit C"/>
    <property type="match status" value="1"/>
</dbReference>
<dbReference type="GO" id="GO:0071555">
    <property type="term" value="P:cell wall organization"/>
    <property type="evidence" value="ECO:0007669"/>
    <property type="project" value="UniProtKB-KW"/>
</dbReference>
<evidence type="ECO:0000256" key="5">
    <source>
        <dbReference type="ARBA" id="ARBA00023277"/>
    </source>
</evidence>
<comment type="similarity">
    <text evidence="2">Belongs to the glycosyl hydrolase 81 family.</text>
</comment>
<dbReference type="PANTHER" id="PTHR31983:SF0">
    <property type="entry name" value="GLUCAN ENDO-1,3-BETA-D-GLUCOSIDASE 2"/>
    <property type="match status" value="1"/>
</dbReference>
<organism evidence="10">
    <name type="scientific">Heterosigma akashiwo</name>
    <name type="common">Chromophytic alga</name>
    <name type="synonym">Heterosigma carterae</name>
    <dbReference type="NCBI Taxonomy" id="2829"/>
    <lineage>
        <taxon>Eukaryota</taxon>
        <taxon>Sar</taxon>
        <taxon>Stramenopiles</taxon>
        <taxon>Ochrophyta</taxon>
        <taxon>Raphidophyceae</taxon>
        <taxon>Chattonellales</taxon>
        <taxon>Chattonellaceae</taxon>
        <taxon>Heterosigma</taxon>
    </lineage>
</organism>
<evidence type="ECO:0000313" key="10">
    <source>
        <dbReference type="EMBL" id="CAE0630706.1"/>
    </source>
</evidence>
<dbReference type="InterPro" id="IPR040720">
    <property type="entry name" value="GH81_C"/>
</dbReference>
<dbReference type="GO" id="GO:0052861">
    <property type="term" value="F:endo-1,3(4)-beta-glucanase activity"/>
    <property type="evidence" value="ECO:0007669"/>
    <property type="project" value="InterPro"/>
</dbReference>
<gene>
    <name evidence="10" type="ORF">HAKA00212_LOCUS9403</name>
</gene>
<evidence type="ECO:0000256" key="2">
    <source>
        <dbReference type="ARBA" id="ARBA00010730"/>
    </source>
</evidence>
<proteinExistence type="inferred from homology"/>
<feature type="domain" description="Glycosyl hydrolase family 81 C-terminal" evidence="9">
    <location>
        <begin position="67"/>
        <end position="402"/>
    </location>
</feature>